<gene>
    <name evidence="11" type="primary">LOC103515056</name>
</gene>
<dbReference type="STRING" id="121845.A0A3Q0JAC2"/>
<evidence type="ECO:0000256" key="4">
    <source>
        <dbReference type="ARBA" id="ARBA00023128"/>
    </source>
</evidence>
<evidence type="ECO:0000259" key="9">
    <source>
        <dbReference type="PROSITE" id="PS51686"/>
    </source>
</evidence>
<evidence type="ECO:0000313" key="11">
    <source>
        <dbReference type="RefSeq" id="XP_026683665.1"/>
    </source>
</evidence>
<dbReference type="InterPro" id="IPR001678">
    <property type="entry name" value="MeTrfase_RsmB-F_NOP2_dom"/>
</dbReference>
<dbReference type="Gene3D" id="3.40.50.150">
    <property type="entry name" value="Vaccinia Virus protein VP39"/>
    <property type="match status" value="4"/>
</dbReference>
<dbReference type="GO" id="GO:0005762">
    <property type="term" value="C:mitochondrial large ribosomal subunit"/>
    <property type="evidence" value="ECO:0007669"/>
    <property type="project" value="TreeGrafter"/>
</dbReference>
<evidence type="ECO:0000256" key="8">
    <source>
        <dbReference type="SAM" id="MobiDB-lite"/>
    </source>
</evidence>
<evidence type="ECO:0000256" key="7">
    <source>
        <dbReference type="PROSITE-ProRule" id="PRU01023"/>
    </source>
</evidence>
<comment type="subcellular location">
    <subcellularLocation>
        <location evidence="1">Mitochondrion</location>
    </subcellularLocation>
</comment>
<dbReference type="PANTHER" id="PTHR22808:SF3">
    <property type="entry name" value="5-METHYLCYTOSINE RRNA METHYLTRANSFERASE NSUN4"/>
    <property type="match status" value="1"/>
</dbReference>
<name>A0A3Q0JAC2_DIACI</name>
<evidence type="ECO:0000256" key="3">
    <source>
        <dbReference type="ARBA" id="ARBA00022946"/>
    </source>
</evidence>
<dbReference type="InterPro" id="IPR023267">
    <property type="entry name" value="RCMT"/>
</dbReference>
<dbReference type="GO" id="GO:0008173">
    <property type="term" value="F:RNA methyltransferase activity"/>
    <property type="evidence" value="ECO:0007669"/>
    <property type="project" value="InterPro"/>
</dbReference>
<dbReference type="PANTHER" id="PTHR22808">
    <property type="entry name" value="NCL1 YEAST -RELATED NOL1/NOP2/FMU SUN DOMAIN-CONTAINING"/>
    <property type="match status" value="1"/>
</dbReference>
<dbReference type="AlphaFoldDB" id="A0A3Q0JAC2"/>
<feature type="binding site" evidence="7">
    <location>
        <begin position="303"/>
        <end position="309"/>
    </location>
    <ligand>
        <name>S-adenosyl-L-methionine</name>
        <dbReference type="ChEBI" id="CHEBI:59789"/>
    </ligand>
</feature>
<evidence type="ECO:0000256" key="2">
    <source>
        <dbReference type="ARBA" id="ARBA00022552"/>
    </source>
</evidence>
<dbReference type="PaxDb" id="121845-A0A3Q0JAC2"/>
<feature type="region of interest" description="Disordered" evidence="8">
    <location>
        <begin position="136"/>
        <end position="175"/>
    </location>
</feature>
<keyword evidence="7" id="KW-0694">RNA-binding</keyword>
<organism evidence="10 11">
    <name type="scientific">Diaphorina citri</name>
    <name type="common">Asian citrus psyllid</name>
    <dbReference type="NCBI Taxonomy" id="121845"/>
    <lineage>
        <taxon>Eukaryota</taxon>
        <taxon>Metazoa</taxon>
        <taxon>Ecdysozoa</taxon>
        <taxon>Arthropoda</taxon>
        <taxon>Hexapoda</taxon>
        <taxon>Insecta</taxon>
        <taxon>Pterygota</taxon>
        <taxon>Neoptera</taxon>
        <taxon>Paraneoptera</taxon>
        <taxon>Hemiptera</taxon>
        <taxon>Sternorrhyncha</taxon>
        <taxon>Psylloidea</taxon>
        <taxon>Psyllidae</taxon>
        <taxon>Diaphorininae</taxon>
        <taxon>Diaphorina</taxon>
    </lineage>
</organism>
<comment type="caution">
    <text evidence="7">Lacks conserved residue(s) required for the propagation of feature annotation.</text>
</comment>
<evidence type="ECO:0000256" key="6">
    <source>
        <dbReference type="ARBA" id="ARBA00049302"/>
    </source>
</evidence>
<evidence type="ECO:0000256" key="5">
    <source>
        <dbReference type="ARBA" id="ARBA00042050"/>
    </source>
</evidence>
<dbReference type="KEGG" id="dci:103515056"/>
<keyword evidence="4" id="KW-0496">Mitochondrion</keyword>
<protein>
    <recommendedName>
        <fullName evidence="5">NOL1/NOP2/Sun domain family member 4</fullName>
    </recommendedName>
</protein>
<dbReference type="InterPro" id="IPR029063">
    <property type="entry name" value="SAM-dependent_MTases_sf"/>
</dbReference>
<dbReference type="Gene3D" id="6.20.240.40">
    <property type="match status" value="1"/>
</dbReference>
<feature type="domain" description="SAM-dependent MTase RsmB/NOP-type" evidence="9">
    <location>
        <begin position="212"/>
        <end position="521"/>
    </location>
</feature>
<keyword evidence="10" id="KW-1185">Reference proteome</keyword>
<keyword evidence="2" id="KW-0698">rRNA processing</keyword>
<feature type="compositionally biased region" description="Basic and acidic residues" evidence="8">
    <location>
        <begin position="138"/>
        <end position="149"/>
    </location>
</feature>
<dbReference type="SUPFAM" id="SSF53335">
    <property type="entry name" value="S-adenosyl-L-methionine-dependent methyltransferases"/>
    <property type="match status" value="3"/>
</dbReference>
<dbReference type="Proteomes" id="UP000079169">
    <property type="component" value="Unplaced"/>
</dbReference>
<comment type="similarity">
    <text evidence="7">Belongs to the class I-like SAM-binding methyltransferase superfamily. RsmB/NOP family.</text>
</comment>
<proteinExistence type="inferred from homology"/>
<dbReference type="CDD" id="cd22249">
    <property type="entry name" value="UDM1_RNF168_RNF169-like"/>
    <property type="match status" value="1"/>
</dbReference>
<evidence type="ECO:0000256" key="1">
    <source>
        <dbReference type="ARBA" id="ARBA00004173"/>
    </source>
</evidence>
<accession>A0A3Q0JAC2</accession>
<keyword evidence="7" id="KW-0949">S-adenosyl-L-methionine</keyword>
<dbReference type="GeneID" id="103515056"/>
<keyword evidence="7" id="KW-0489">Methyltransferase</keyword>
<sequence length="522" mass="59170">MLSQRAVITSRIYRCNVCVKRYKNRSPDHWSNKLKRTNPANLALKHFDEFYQKFFKQDWPSVRIALLTQHKYVALVNNFGDVEKTVEQLESLGALNIRQVYEIDRERLEEKAEKEARKASSKEQLKENMMKMTQSIEDIEKKDSTEERSRRQKKQSDEEEDDGSNRSSSDRHLYSNQSLEASIETAELDKDRLVAPHDTASTGLHDFIPATQLKGMEGFITDADYMDYYRPSPEVDFKVVPETELHISPYLQAFSFPSGDISEFPSPKRGVTGVFNYYCMDGASLLPVLALNIRPYDTVLDMCAAPGGKTLVALQTLYPGNLIYYYCMDGASLLPVLALNIRPYDTVLDMCAAPGGKTLVALQTLYPGNSYPKCFIKQHALKLVKVGGSVVYSTCSLSPIQNDGVVHMSLKRIWEETGCEIEIKQPLHCRHALKLVKVGGSVVYSTCSLSPIQNDGVVHMSLKRIWEETGCEIEIKDLSQALRPLKSLFSFANINLSYGHLVRPYLPSNFGPMYFCKFDKIK</sequence>
<evidence type="ECO:0000313" key="10">
    <source>
        <dbReference type="Proteomes" id="UP000079169"/>
    </source>
</evidence>
<keyword evidence="3" id="KW-0809">Transit peptide</keyword>
<dbReference type="PRINTS" id="PR02008">
    <property type="entry name" value="RCMTFAMILY"/>
</dbReference>
<dbReference type="RefSeq" id="XP_026683665.1">
    <property type="nucleotide sequence ID" value="XM_026827864.1"/>
</dbReference>
<reference evidence="11" key="1">
    <citation type="submission" date="2025-08" db="UniProtKB">
        <authorList>
            <consortium name="RefSeq"/>
        </authorList>
    </citation>
    <scope>IDENTIFICATION</scope>
</reference>
<dbReference type="PROSITE" id="PS51686">
    <property type="entry name" value="SAM_MT_RSMB_NOP"/>
    <property type="match status" value="1"/>
</dbReference>
<dbReference type="GO" id="GO:0003723">
    <property type="term" value="F:RNA binding"/>
    <property type="evidence" value="ECO:0007669"/>
    <property type="project" value="UniProtKB-UniRule"/>
</dbReference>
<comment type="catalytic activity">
    <reaction evidence="6">
        <text>a cytidine in rRNA + S-adenosyl-L-methionine = a 5-methylcytidine in rRNA + S-adenosyl-L-homocysteine + H(+)</text>
        <dbReference type="Rhea" id="RHEA:61484"/>
        <dbReference type="Rhea" id="RHEA-COMP:15836"/>
        <dbReference type="Rhea" id="RHEA-COMP:15837"/>
        <dbReference type="ChEBI" id="CHEBI:15378"/>
        <dbReference type="ChEBI" id="CHEBI:57856"/>
        <dbReference type="ChEBI" id="CHEBI:59789"/>
        <dbReference type="ChEBI" id="CHEBI:74483"/>
        <dbReference type="ChEBI" id="CHEBI:82748"/>
    </reaction>
</comment>
<dbReference type="GO" id="GO:0031167">
    <property type="term" value="P:rRNA methylation"/>
    <property type="evidence" value="ECO:0007669"/>
    <property type="project" value="TreeGrafter"/>
</dbReference>
<keyword evidence="7" id="KW-0808">Transferase</keyword>
<feature type="active site" description="Nucleophile" evidence="7">
    <location>
        <position position="447"/>
    </location>
</feature>